<keyword evidence="1" id="KW-0812">Transmembrane</keyword>
<dbReference type="AlphaFoldDB" id="A0A7W7VH20"/>
<dbReference type="RefSeq" id="WP_184813800.1">
    <property type="nucleotide sequence ID" value="NZ_JACHJQ010000006.1"/>
</dbReference>
<sequence length="328" mass="35360">MICPHCSKNLLRRHRTGSKCTYCDRTFAFDPKTNGLQLHDLKVRRQAARLAEGGLSYTSRQLWYAVSRKKVTEPVQPLNGCGCGTFVLLTVAVVFVAAAIQPPKEVFAGVVIGAVALLVVANIVFAVLRPILAARAEIHPPVLEIRFRTMLSDWRRVYGASPPGMIDTVPRAMVQAPEAALVCQDGSVLDCLNANGVPHRNKLALATNAAGVPPEVPVVLLHDASVAGLRFAAATRAALPGRVVVDAGLRPSTVLHNRGLLRLRGPRGAGAELRRHGLSREEVEWLAAGWWSPIGAVPPAKLLSAVDRALTRTDRARAAEVGFMTWPE</sequence>
<reference evidence="2 3" key="1">
    <citation type="submission" date="2020-08" db="EMBL/GenBank/DDBJ databases">
        <title>Genomic Encyclopedia of Type Strains, Phase III (KMG-III): the genomes of soil and plant-associated and newly described type strains.</title>
        <authorList>
            <person name="Whitman W."/>
        </authorList>
    </citation>
    <scope>NUCLEOTIDE SEQUENCE [LARGE SCALE GENOMIC DNA]</scope>
    <source>
        <strain evidence="2 3">CECT 8960</strain>
    </source>
</reference>
<evidence type="ECO:0000313" key="3">
    <source>
        <dbReference type="Proteomes" id="UP000520767"/>
    </source>
</evidence>
<feature type="transmembrane region" description="Helical" evidence="1">
    <location>
        <begin position="78"/>
        <end position="100"/>
    </location>
</feature>
<keyword evidence="3" id="KW-1185">Reference proteome</keyword>
<keyword evidence="1" id="KW-1133">Transmembrane helix</keyword>
<comment type="caution">
    <text evidence="2">The sequence shown here is derived from an EMBL/GenBank/DDBJ whole genome shotgun (WGS) entry which is preliminary data.</text>
</comment>
<proteinExistence type="predicted"/>
<evidence type="ECO:0000313" key="2">
    <source>
        <dbReference type="EMBL" id="MBB4909734.1"/>
    </source>
</evidence>
<name>A0A7W7VH20_9PSEU</name>
<dbReference type="EMBL" id="JACHJQ010000006">
    <property type="protein sequence ID" value="MBB4909734.1"/>
    <property type="molecule type" value="Genomic_DNA"/>
</dbReference>
<protein>
    <submittedName>
        <fullName evidence="2">Uncharacterized protein</fullName>
    </submittedName>
</protein>
<accession>A0A7W7VH20</accession>
<gene>
    <name evidence="2" type="ORF">FHR82_005992</name>
</gene>
<dbReference type="Proteomes" id="UP000520767">
    <property type="component" value="Unassembled WGS sequence"/>
</dbReference>
<evidence type="ECO:0000256" key="1">
    <source>
        <dbReference type="SAM" id="Phobius"/>
    </source>
</evidence>
<keyword evidence="1" id="KW-0472">Membrane</keyword>
<organism evidence="2 3">
    <name type="scientific">Actinophytocola algeriensis</name>
    <dbReference type="NCBI Taxonomy" id="1768010"/>
    <lineage>
        <taxon>Bacteria</taxon>
        <taxon>Bacillati</taxon>
        <taxon>Actinomycetota</taxon>
        <taxon>Actinomycetes</taxon>
        <taxon>Pseudonocardiales</taxon>
        <taxon>Pseudonocardiaceae</taxon>
    </lineage>
</organism>
<feature type="transmembrane region" description="Helical" evidence="1">
    <location>
        <begin position="106"/>
        <end position="128"/>
    </location>
</feature>